<organism evidence="1">
    <name type="scientific">Rhizophora mucronata</name>
    <name type="common">Asiatic mangrove</name>
    <dbReference type="NCBI Taxonomy" id="61149"/>
    <lineage>
        <taxon>Eukaryota</taxon>
        <taxon>Viridiplantae</taxon>
        <taxon>Streptophyta</taxon>
        <taxon>Embryophyta</taxon>
        <taxon>Tracheophyta</taxon>
        <taxon>Spermatophyta</taxon>
        <taxon>Magnoliopsida</taxon>
        <taxon>eudicotyledons</taxon>
        <taxon>Gunneridae</taxon>
        <taxon>Pentapetalae</taxon>
        <taxon>rosids</taxon>
        <taxon>fabids</taxon>
        <taxon>Malpighiales</taxon>
        <taxon>Rhizophoraceae</taxon>
        <taxon>Rhizophora</taxon>
    </lineage>
</organism>
<reference evidence="1" key="1">
    <citation type="submission" date="2018-02" db="EMBL/GenBank/DDBJ databases">
        <title>Rhizophora mucronata_Transcriptome.</title>
        <authorList>
            <person name="Meera S.P."/>
            <person name="Sreeshan A."/>
            <person name="Augustine A."/>
        </authorList>
    </citation>
    <scope>NUCLEOTIDE SEQUENCE</scope>
    <source>
        <tissue evidence="1">Leaf</tissue>
    </source>
</reference>
<evidence type="ECO:0000313" key="1">
    <source>
        <dbReference type="EMBL" id="MBX68559.1"/>
    </source>
</evidence>
<proteinExistence type="predicted"/>
<protein>
    <submittedName>
        <fullName evidence="1">Uncharacterized protein</fullName>
    </submittedName>
</protein>
<name>A0A2P2QNG1_RHIMU</name>
<dbReference type="AlphaFoldDB" id="A0A2P2QNG1"/>
<accession>A0A2P2QNG1</accession>
<sequence>MGTKLNYHIRIPHHIISLKQNRIHVNHVKTLIRLPFAS</sequence>
<dbReference type="EMBL" id="GGEC01088075">
    <property type="protein sequence ID" value="MBX68559.1"/>
    <property type="molecule type" value="Transcribed_RNA"/>
</dbReference>